<keyword evidence="1" id="KW-1133">Transmembrane helix</keyword>
<dbReference type="EMBL" id="JAEPRJ010000001">
    <property type="protein sequence ID" value="MBK5897102.1"/>
    <property type="molecule type" value="Genomic_DNA"/>
</dbReference>
<evidence type="ECO:0000313" key="3">
    <source>
        <dbReference type="Proteomes" id="UP000604730"/>
    </source>
</evidence>
<feature type="transmembrane region" description="Helical" evidence="1">
    <location>
        <begin position="41"/>
        <end position="64"/>
    </location>
</feature>
<keyword evidence="1" id="KW-0472">Membrane</keyword>
<gene>
    <name evidence="2" type="ORF">JJN12_04785</name>
</gene>
<name>A0ABS1IYY4_9FIRM</name>
<organism evidence="2 3">
    <name type="scientific">Catonella massiliensis</name>
    <dbReference type="NCBI Taxonomy" id="2799636"/>
    <lineage>
        <taxon>Bacteria</taxon>
        <taxon>Bacillati</taxon>
        <taxon>Bacillota</taxon>
        <taxon>Clostridia</taxon>
        <taxon>Lachnospirales</taxon>
        <taxon>Lachnospiraceae</taxon>
        <taxon>Catonella</taxon>
    </lineage>
</organism>
<comment type="caution">
    <text evidence="2">The sequence shown here is derived from an EMBL/GenBank/DDBJ whole genome shotgun (WGS) entry which is preliminary data.</text>
</comment>
<accession>A0ABS1IYY4</accession>
<reference evidence="2 3" key="1">
    <citation type="submission" date="2021-01" db="EMBL/GenBank/DDBJ databases">
        <title>Isolation and description of Catonella massiliensis sp. nov., a novel Catonella species, isolated from a stable periodontitis subject.</title>
        <authorList>
            <person name="Antezack A."/>
            <person name="Boxberger M."/>
            <person name="La Scola B."/>
            <person name="Monnet-Corti V."/>
        </authorList>
    </citation>
    <scope>NUCLEOTIDE SEQUENCE [LARGE SCALE GENOMIC DNA]</scope>
    <source>
        <strain evidence="2 3">Marseille-Q4567</strain>
    </source>
</reference>
<keyword evidence="1" id="KW-0812">Transmembrane</keyword>
<evidence type="ECO:0000256" key="1">
    <source>
        <dbReference type="SAM" id="Phobius"/>
    </source>
</evidence>
<keyword evidence="3" id="KW-1185">Reference proteome</keyword>
<evidence type="ECO:0000313" key="2">
    <source>
        <dbReference type="EMBL" id="MBK5897102.1"/>
    </source>
</evidence>
<dbReference type="RefSeq" id="WP_208428609.1">
    <property type="nucleotide sequence ID" value="NZ_JAEPRJ010000001.1"/>
</dbReference>
<protein>
    <submittedName>
        <fullName evidence="2">Uncharacterized protein</fullName>
    </submittedName>
</protein>
<dbReference type="Proteomes" id="UP000604730">
    <property type="component" value="Unassembled WGS sequence"/>
</dbReference>
<proteinExistence type="predicted"/>
<feature type="transmembrane region" description="Helical" evidence="1">
    <location>
        <begin position="84"/>
        <end position="107"/>
    </location>
</feature>
<sequence length="137" mass="16085">MIVKNKVGLMSKLAMFEKSSEGKMALRDISLFRYDHIRWDLLKTGASVTVGYALILALIIMYNLEYLIKNATSLDYKDIGVKTLGIYLVVMVVYLVFTFLYSAYTYSKNRRKFVKYRKLLSQMERIYDEEETEEESK</sequence>